<dbReference type="EMBL" id="JAPZBQ010000005">
    <property type="protein sequence ID" value="KAJ5327662.1"/>
    <property type="molecule type" value="Genomic_DNA"/>
</dbReference>
<evidence type="ECO:0000256" key="6">
    <source>
        <dbReference type="ARBA" id="ARBA00037968"/>
    </source>
</evidence>
<sequence>MADTNRPGAPKPATTHVECPNMSTDMNKIFDGDKALDLFDNLNDIHQGFEPGEEKRLVQKIDMMILPFLSVCYAFYYIDKTTLSYAAIFGIQEDLNLSGTEYSWLSSVFYFGFLAWSFPTNLLMQQFPIGKYLGVNIFLWGFFLMLQAAAKNFTQLAVLRVISGAAEACSDPAFMLITAMWYTRRQQPIRIGLWYTANGFGIAIGGLLGYAIGQIKGALASWKYEFLIIGALCCCWGVVMIIFLPDSPVTAPQLSQHERRLAVERLRDNQTGIENRNMKPRQIFEALTDWKVWTFFLLGLGGNIPNGGISNFGTLIIKGFGYSTREFVIIFTTGASQDQLVTTLMQIPYGCFIAVMILAAVFINDSLPRNNRSAVAILFVLPTLAGSFGLNFVPESEQVGRLICYYLTGSYNASFVIILSLVTSNISGHTKKSVTNSMIFLGVCTGNIAGPFFYKSSQAPQYTLGIWSMVVANLIEIGLIILLAIGLAWENRIRDRQQQTSNGEDLDYARQLELDRTAFSDLTDKENRNFRYVY</sequence>
<dbReference type="FunFam" id="1.20.1250.20:FF:000064">
    <property type="entry name" value="MFS allantoate transporter"/>
    <property type="match status" value="1"/>
</dbReference>
<evidence type="ECO:0000256" key="1">
    <source>
        <dbReference type="ARBA" id="ARBA00004141"/>
    </source>
</evidence>
<feature type="transmembrane region" description="Helical" evidence="7">
    <location>
        <begin position="466"/>
        <end position="489"/>
    </location>
</feature>
<comment type="subcellular location">
    <subcellularLocation>
        <location evidence="1">Membrane</location>
        <topology evidence="1">Multi-pass membrane protein</topology>
    </subcellularLocation>
</comment>
<keyword evidence="4 7" id="KW-1133">Transmembrane helix</keyword>
<keyword evidence="3 7" id="KW-0812">Transmembrane</keyword>
<feature type="transmembrane region" description="Helical" evidence="7">
    <location>
        <begin position="434"/>
        <end position="454"/>
    </location>
</feature>
<dbReference type="Pfam" id="PF07690">
    <property type="entry name" value="MFS_1"/>
    <property type="match status" value="1"/>
</dbReference>
<dbReference type="PROSITE" id="PS50850">
    <property type="entry name" value="MFS"/>
    <property type="match status" value="1"/>
</dbReference>
<name>A0A9W9U8Q2_PENBR</name>
<feature type="transmembrane region" description="Helical" evidence="7">
    <location>
        <begin position="399"/>
        <end position="422"/>
    </location>
</feature>
<reference evidence="9" key="1">
    <citation type="submission" date="2022-12" db="EMBL/GenBank/DDBJ databases">
        <authorList>
            <person name="Petersen C."/>
        </authorList>
    </citation>
    <scope>NUCLEOTIDE SEQUENCE</scope>
    <source>
        <strain evidence="9">IBT 35673</strain>
    </source>
</reference>
<dbReference type="Gene3D" id="1.20.1250.20">
    <property type="entry name" value="MFS general substrate transporter like domains"/>
    <property type="match status" value="1"/>
</dbReference>
<reference evidence="9" key="2">
    <citation type="journal article" date="2023" name="IMA Fungus">
        <title>Comparative genomic study of the Penicillium genus elucidates a diverse pangenome and 15 lateral gene transfer events.</title>
        <authorList>
            <person name="Petersen C."/>
            <person name="Sorensen T."/>
            <person name="Nielsen M.R."/>
            <person name="Sondergaard T.E."/>
            <person name="Sorensen J.L."/>
            <person name="Fitzpatrick D.A."/>
            <person name="Frisvad J.C."/>
            <person name="Nielsen K.L."/>
        </authorList>
    </citation>
    <scope>NUCLEOTIDE SEQUENCE</scope>
    <source>
        <strain evidence="9">IBT 35673</strain>
    </source>
</reference>
<feature type="transmembrane region" description="Helical" evidence="7">
    <location>
        <begin position="61"/>
        <end position="78"/>
    </location>
</feature>
<comment type="caution">
    <text evidence="9">The sequence shown here is derived from an EMBL/GenBank/DDBJ whole genome shotgun (WGS) entry which is preliminary data.</text>
</comment>
<feature type="transmembrane region" description="Helical" evidence="7">
    <location>
        <begin position="191"/>
        <end position="212"/>
    </location>
</feature>
<dbReference type="InterPro" id="IPR036259">
    <property type="entry name" value="MFS_trans_sf"/>
</dbReference>
<evidence type="ECO:0000256" key="7">
    <source>
        <dbReference type="SAM" id="Phobius"/>
    </source>
</evidence>
<comment type="similarity">
    <text evidence="6">Belongs to the major facilitator superfamily. Allantoate permease family.</text>
</comment>
<organism evidence="9 10">
    <name type="scientific">Penicillium brevicompactum</name>
    <dbReference type="NCBI Taxonomy" id="5074"/>
    <lineage>
        <taxon>Eukaryota</taxon>
        <taxon>Fungi</taxon>
        <taxon>Dikarya</taxon>
        <taxon>Ascomycota</taxon>
        <taxon>Pezizomycotina</taxon>
        <taxon>Eurotiomycetes</taxon>
        <taxon>Eurotiomycetidae</taxon>
        <taxon>Eurotiales</taxon>
        <taxon>Aspergillaceae</taxon>
        <taxon>Penicillium</taxon>
    </lineage>
</organism>
<keyword evidence="2" id="KW-0813">Transport</keyword>
<feature type="transmembrane region" description="Helical" evidence="7">
    <location>
        <begin position="346"/>
        <end position="363"/>
    </location>
</feature>
<dbReference type="PANTHER" id="PTHR43791:SF26">
    <property type="entry name" value="ALLANTOATE TRANSPORTER, PUTATIVE (AFU_ORTHOLOGUE AFUA_5G09470)-RELATED"/>
    <property type="match status" value="1"/>
</dbReference>
<dbReference type="InterPro" id="IPR020846">
    <property type="entry name" value="MFS_dom"/>
</dbReference>
<feature type="transmembrane region" description="Helical" evidence="7">
    <location>
        <begin position="375"/>
        <end position="393"/>
    </location>
</feature>
<dbReference type="InterPro" id="IPR011701">
    <property type="entry name" value="MFS"/>
</dbReference>
<protein>
    <recommendedName>
        <fullName evidence="8">Major facilitator superfamily (MFS) profile domain-containing protein</fullName>
    </recommendedName>
</protein>
<evidence type="ECO:0000256" key="3">
    <source>
        <dbReference type="ARBA" id="ARBA00022692"/>
    </source>
</evidence>
<evidence type="ECO:0000259" key="8">
    <source>
        <dbReference type="PROSITE" id="PS50850"/>
    </source>
</evidence>
<dbReference type="AlphaFoldDB" id="A0A9W9U8Q2"/>
<feature type="transmembrane region" description="Helical" evidence="7">
    <location>
        <begin position="132"/>
        <end position="150"/>
    </location>
</feature>
<accession>A0A9W9U8Q2</accession>
<dbReference type="Proteomes" id="UP001147695">
    <property type="component" value="Unassembled WGS sequence"/>
</dbReference>
<dbReference type="GO" id="GO:0016020">
    <property type="term" value="C:membrane"/>
    <property type="evidence" value="ECO:0007669"/>
    <property type="project" value="UniProtKB-SubCell"/>
</dbReference>
<feature type="transmembrane region" description="Helical" evidence="7">
    <location>
        <begin position="102"/>
        <end position="120"/>
    </location>
</feature>
<dbReference type="SUPFAM" id="SSF103473">
    <property type="entry name" value="MFS general substrate transporter"/>
    <property type="match status" value="1"/>
</dbReference>
<feature type="domain" description="Major facilitator superfamily (MFS) profile" evidence="8">
    <location>
        <begin position="65"/>
        <end position="490"/>
    </location>
</feature>
<feature type="transmembrane region" description="Helical" evidence="7">
    <location>
        <begin position="224"/>
        <end position="244"/>
    </location>
</feature>
<evidence type="ECO:0000256" key="4">
    <source>
        <dbReference type="ARBA" id="ARBA00022989"/>
    </source>
</evidence>
<evidence type="ECO:0000256" key="2">
    <source>
        <dbReference type="ARBA" id="ARBA00022448"/>
    </source>
</evidence>
<proteinExistence type="inferred from homology"/>
<keyword evidence="5 7" id="KW-0472">Membrane</keyword>
<evidence type="ECO:0000313" key="10">
    <source>
        <dbReference type="Proteomes" id="UP001147695"/>
    </source>
</evidence>
<dbReference type="PANTHER" id="PTHR43791">
    <property type="entry name" value="PERMEASE-RELATED"/>
    <property type="match status" value="1"/>
</dbReference>
<evidence type="ECO:0000313" key="9">
    <source>
        <dbReference type="EMBL" id="KAJ5327662.1"/>
    </source>
</evidence>
<gene>
    <name evidence="9" type="ORF">N7452_008052</name>
</gene>
<dbReference type="GO" id="GO:0022857">
    <property type="term" value="F:transmembrane transporter activity"/>
    <property type="evidence" value="ECO:0007669"/>
    <property type="project" value="InterPro"/>
</dbReference>
<evidence type="ECO:0000256" key="5">
    <source>
        <dbReference type="ARBA" id="ARBA00023136"/>
    </source>
</evidence>